<keyword evidence="1" id="KW-1133">Transmembrane helix</keyword>
<keyword evidence="3" id="KW-1185">Reference proteome</keyword>
<keyword evidence="1" id="KW-0472">Membrane</keyword>
<dbReference type="InParanoid" id="B3SD25"/>
<dbReference type="HOGENOM" id="CLU_1505381_0_0_1"/>
<gene>
    <name evidence="2" type="ORF">TRIADDRAFT_62182</name>
</gene>
<name>B3SD25_TRIAD</name>
<keyword evidence="1" id="KW-0812">Transmembrane</keyword>
<feature type="transmembrane region" description="Helical" evidence="1">
    <location>
        <begin position="96"/>
        <end position="121"/>
    </location>
</feature>
<evidence type="ECO:0000313" key="3">
    <source>
        <dbReference type="Proteomes" id="UP000009022"/>
    </source>
</evidence>
<dbReference type="GeneID" id="6759353"/>
<reference evidence="2 3" key="1">
    <citation type="journal article" date="2008" name="Nature">
        <title>The Trichoplax genome and the nature of placozoans.</title>
        <authorList>
            <person name="Srivastava M."/>
            <person name="Begovic E."/>
            <person name="Chapman J."/>
            <person name="Putnam N.H."/>
            <person name="Hellsten U."/>
            <person name="Kawashima T."/>
            <person name="Kuo A."/>
            <person name="Mitros T."/>
            <person name="Salamov A."/>
            <person name="Carpenter M.L."/>
            <person name="Signorovitch A.Y."/>
            <person name="Moreno M.A."/>
            <person name="Kamm K."/>
            <person name="Grimwood J."/>
            <person name="Schmutz J."/>
            <person name="Shapiro H."/>
            <person name="Grigoriev I.V."/>
            <person name="Buss L.W."/>
            <person name="Schierwater B."/>
            <person name="Dellaporta S.L."/>
            <person name="Rokhsar D.S."/>
        </authorList>
    </citation>
    <scope>NUCLEOTIDE SEQUENCE [LARGE SCALE GENOMIC DNA]</scope>
    <source>
        <strain evidence="2 3">Grell-BS-1999</strain>
    </source>
</reference>
<evidence type="ECO:0000313" key="2">
    <source>
        <dbReference type="EMBL" id="EDV19384.1"/>
    </source>
</evidence>
<feature type="transmembrane region" description="Helical" evidence="1">
    <location>
        <begin position="63"/>
        <end position="84"/>
    </location>
</feature>
<sequence>MRELVLAVTESQDSKENNECLVDTYEFEPQLQAFPPILHTLYFILSLYQLLAGFAITAMLRGYFVFTLLSFFVSFIPVAAFIIIQTGSNRRFITWYSYAVFAAGALEIVVSGVTLIILAVYCCCQPAKSLTDQGYCPCSFINGDEDTIHVEETVNTRLSISYAAESTISVKVNGKEQSR</sequence>
<dbReference type="Proteomes" id="UP000009022">
    <property type="component" value="Unassembled WGS sequence"/>
</dbReference>
<accession>B3SD25</accession>
<evidence type="ECO:0000256" key="1">
    <source>
        <dbReference type="SAM" id="Phobius"/>
    </source>
</evidence>
<feature type="transmembrane region" description="Helical" evidence="1">
    <location>
        <begin position="37"/>
        <end position="57"/>
    </location>
</feature>
<dbReference type="CTD" id="6759353"/>
<dbReference type="EMBL" id="DS985275">
    <property type="protein sequence ID" value="EDV19384.1"/>
    <property type="molecule type" value="Genomic_DNA"/>
</dbReference>
<dbReference type="AlphaFoldDB" id="B3SD25"/>
<dbReference type="KEGG" id="tad:TRIADDRAFT_62182"/>
<organism evidence="2 3">
    <name type="scientific">Trichoplax adhaerens</name>
    <name type="common">Trichoplax reptans</name>
    <dbReference type="NCBI Taxonomy" id="10228"/>
    <lineage>
        <taxon>Eukaryota</taxon>
        <taxon>Metazoa</taxon>
        <taxon>Placozoa</taxon>
        <taxon>Uniplacotomia</taxon>
        <taxon>Trichoplacea</taxon>
        <taxon>Trichoplacidae</taxon>
        <taxon>Trichoplax</taxon>
    </lineage>
</organism>
<dbReference type="RefSeq" id="XP_002118159.1">
    <property type="nucleotide sequence ID" value="XM_002118123.1"/>
</dbReference>
<protein>
    <submittedName>
        <fullName evidence="2">Uncharacterized protein</fullName>
    </submittedName>
</protein>
<proteinExistence type="predicted"/>